<dbReference type="SFLD" id="SFLDS00003">
    <property type="entry name" value="Haloacid_Dehalogenase"/>
    <property type="match status" value="1"/>
</dbReference>
<evidence type="ECO:0000256" key="11">
    <source>
        <dbReference type="ARBA" id="ARBA00075873"/>
    </source>
</evidence>
<dbReference type="FunFam" id="3.40.50.1000:FF:000055">
    <property type="entry name" value="Haloacid dehalogenase-like hydrolase family protein"/>
    <property type="match status" value="1"/>
</dbReference>
<dbReference type="CDD" id="cd07529">
    <property type="entry name" value="HAD_AtGPP-like"/>
    <property type="match status" value="1"/>
</dbReference>
<evidence type="ECO:0000256" key="4">
    <source>
        <dbReference type="ARBA" id="ARBA00022801"/>
    </source>
</evidence>
<dbReference type="Gene3D" id="3.40.50.1000">
    <property type="entry name" value="HAD superfamily/HAD-like"/>
    <property type="match status" value="1"/>
</dbReference>
<dbReference type="OrthoDB" id="40579at2759"/>
<evidence type="ECO:0000313" key="13">
    <source>
        <dbReference type="EMBL" id="KAF4075277.1"/>
    </source>
</evidence>
<dbReference type="SFLD" id="SFLDG01129">
    <property type="entry name" value="C1.5:_HAD__Beta-PGM__Phosphata"/>
    <property type="match status" value="1"/>
</dbReference>
<evidence type="ECO:0000313" key="14">
    <source>
        <dbReference type="Proteomes" id="UP000593565"/>
    </source>
</evidence>
<dbReference type="EMBL" id="JAAGNN010000021">
    <property type="protein sequence ID" value="KAF4075277.1"/>
    <property type="molecule type" value="Genomic_DNA"/>
</dbReference>
<dbReference type="PANTHER" id="PTHR18901:SF38">
    <property type="entry name" value="PSEUDOURIDINE-5'-PHOSPHATASE"/>
    <property type="match status" value="1"/>
</dbReference>
<dbReference type="Gene3D" id="1.10.150.240">
    <property type="entry name" value="Putative phosphatase, domain 2"/>
    <property type="match status" value="1"/>
</dbReference>
<protein>
    <recommendedName>
        <fullName evidence="9">Pseudouridine-5'-phosphatase</fullName>
        <ecNumber evidence="8">3.1.3.96</ecNumber>
    </recommendedName>
    <alternativeName>
        <fullName evidence="10">Haloacid dehalogenase-like hydrolase domain-containing protein 1</fullName>
    </alternativeName>
    <alternativeName>
        <fullName evidence="11">Haloacid dehalogenase-like hydrolase domain-containing protein 1A</fullName>
    </alternativeName>
    <alternativeName>
        <fullName evidence="12">Pseudouridine-5'-monophosphatase</fullName>
    </alternativeName>
</protein>
<name>A0A7J6A000_AMEME</name>
<organism evidence="13 14">
    <name type="scientific">Ameiurus melas</name>
    <name type="common">Black bullhead</name>
    <name type="synonym">Silurus melas</name>
    <dbReference type="NCBI Taxonomy" id="219545"/>
    <lineage>
        <taxon>Eukaryota</taxon>
        <taxon>Metazoa</taxon>
        <taxon>Chordata</taxon>
        <taxon>Craniata</taxon>
        <taxon>Vertebrata</taxon>
        <taxon>Euteleostomi</taxon>
        <taxon>Actinopterygii</taxon>
        <taxon>Neopterygii</taxon>
        <taxon>Teleostei</taxon>
        <taxon>Ostariophysi</taxon>
        <taxon>Siluriformes</taxon>
        <taxon>Ictaluridae</taxon>
        <taxon>Ameiurus</taxon>
    </lineage>
</organism>
<dbReference type="Pfam" id="PF13419">
    <property type="entry name" value="HAD_2"/>
    <property type="match status" value="1"/>
</dbReference>
<comment type="similarity">
    <text evidence="2">Belongs to the HAD-like hydrolase superfamily. CbbY/CbbZ/Gph/YieH family.</text>
</comment>
<comment type="caution">
    <text evidence="13">The sequence shown here is derived from an EMBL/GenBank/DDBJ whole genome shotgun (WGS) entry which is preliminary data.</text>
</comment>
<comment type="function">
    <text evidence="7">Dephosphorylates pseudouridine 5'-phosphate, a potential intermediate in rRNA degradation. Pseudouridine is then excreted intact in urine.</text>
</comment>
<dbReference type="GO" id="GO:1990738">
    <property type="term" value="F:pseudouridine 5'-phosphatase activity"/>
    <property type="evidence" value="ECO:0007669"/>
    <property type="project" value="UniProtKB-EC"/>
</dbReference>
<dbReference type="InterPro" id="IPR036412">
    <property type="entry name" value="HAD-like_sf"/>
</dbReference>
<evidence type="ECO:0000256" key="9">
    <source>
        <dbReference type="ARBA" id="ARBA00070517"/>
    </source>
</evidence>
<dbReference type="InterPro" id="IPR041492">
    <property type="entry name" value="HAD_2"/>
</dbReference>
<evidence type="ECO:0000256" key="6">
    <source>
        <dbReference type="ARBA" id="ARBA00052504"/>
    </source>
</evidence>
<dbReference type="InterPro" id="IPR023214">
    <property type="entry name" value="HAD_sf"/>
</dbReference>
<evidence type="ECO:0000256" key="7">
    <source>
        <dbReference type="ARBA" id="ARBA00056605"/>
    </source>
</evidence>
<evidence type="ECO:0000256" key="12">
    <source>
        <dbReference type="ARBA" id="ARBA00083904"/>
    </source>
</evidence>
<evidence type="ECO:0000256" key="1">
    <source>
        <dbReference type="ARBA" id="ARBA00001946"/>
    </source>
</evidence>
<keyword evidence="4" id="KW-0378">Hydrolase</keyword>
<evidence type="ECO:0000256" key="8">
    <source>
        <dbReference type="ARBA" id="ARBA00066578"/>
    </source>
</evidence>
<gene>
    <name evidence="13" type="ORF">AMELA_G00232730</name>
</gene>
<dbReference type="PANTHER" id="PTHR18901">
    <property type="entry name" value="2-DEOXYGLUCOSE-6-PHOSPHATE PHOSPHATASE 2"/>
    <property type="match status" value="1"/>
</dbReference>
<keyword evidence="14" id="KW-1185">Reference proteome</keyword>
<evidence type="ECO:0000256" key="2">
    <source>
        <dbReference type="ARBA" id="ARBA00006171"/>
    </source>
</evidence>
<reference evidence="13 14" key="1">
    <citation type="submission" date="2020-02" db="EMBL/GenBank/DDBJ databases">
        <title>A chromosome-scale genome assembly of the black bullhead catfish (Ameiurus melas).</title>
        <authorList>
            <person name="Wen M."/>
            <person name="Zham M."/>
            <person name="Cabau C."/>
            <person name="Klopp C."/>
            <person name="Donnadieu C."/>
            <person name="Roques C."/>
            <person name="Bouchez O."/>
            <person name="Lampietro C."/>
            <person name="Jouanno E."/>
            <person name="Herpin A."/>
            <person name="Louis A."/>
            <person name="Berthelot C."/>
            <person name="Parey E."/>
            <person name="Roest-Crollius H."/>
            <person name="Braasch I."/>
            <person name="Postlethwait J."/>
            <person name="Robinson-Rechavi M."/>
            <person name="Echchiki A."/>
            <person name="Begum T."/>
            <person name="Montfort J."/>
            <person name="Schartl M."/>
            <person name="Bobe J."/>
            <person name="Guiguen Y."/>
        </authorList>
    </citation>
    <scope>NUCLEOTIDE SEQUENCE [LARGE SCALE GENOMIC DNA]</scope>
    <source>
        <strain evidence="13">M_S1</strain>
        <tissue evidence="13">Blood</tissue>
    </source>
</reference>
<dbReference type="InterPro" id="IPR023198">
    <property type="entry name" value="PGP-like_dom2"/>
</dbReference>
<dbReference type="EC" id="3.1.3.96" evidence="8"/>
<dbReference type="InterPro" id="IPR006439">
    <property type="entry name" value="HAD-SF_hydro_IA"/>
</dbReference>
<sequence length="237" mass="26593">MASYKPVSHVLFDMDGLLLDTERLYTLSFQEICDRFGKTYTWEIKSTVMGKKALDAARIIRDSLELPMTSEELLEESRTIQERLFPSASLMPGVEKLVTHLHKHKIPIAVATSSAGVTFQMKTSRHKDFFSLFNHVVLGDDPEVKNGKPQPDSFLVCASRFDPPANPEQCLVFEDAPNGVKAGLVAGMQVVMIPDQNMDRRLTQEATLLLDSMEDFRPELFGLPAYDKTPFHASAFP</sequence>
<comment type="cofactor">
    <cofactor evidence="1">
        <name>Mg(2+)</name>
        <dbReference type="ChEBI" id="CHEBI:18420"/>
    </cofactor>
</comment>
<comment type="catalytic activity">
    <reaction evidence="6">
        <text>psi-UMP + H2O = pseudouridine + phosphate</text>
        <dbReference type="Rhea" id="RHEA:10944"/>
        <dbReference type="ChEBI" id="CHEBI:15377"/>
        <dbReference type="ChEBI" id="CHEBI:17802"/>
        <dbReference type="ChEBI" id="CHEBI:43474"/>
        <dbReference type="ChEBI" id="CHEBI:58380"/>
        <dbReference type="EC" id="3.1.3.96"/>
    </reaction>
</comment>
<dbReference type="SUPFAM" id="SSF56784">
    <property type="entry name" value="HAD-like"/>
    <property type="match status" value="1"/>
</dbReference>
<evidence type="ECO:0000256" key="5">
    <source>
        <dbReference type="ARBA" id="ARBA00022842"/>
    </source>
</evidence>
<dbReference type="SFLD" id="SFLDG01135">
    <property type="entry name" value="C1.5.6:_HAD__Beta-PGM__Phospha"/>
    <property type="match status" value="1"/>
</dbReference>
<dbReference type="FunFam" id="1.10.150.240:FF:000001">
    <property type="entry name" value="Haloacid dehalogenase-like hydrolase domain"/>
    <property type="match status" value="1"/>
</dbReference>
<keyword evidence="5" id="KW-0460">Magnesium</keyword>
<evidence type="ECO:0000256" key="10">
    <source>
        <dbReference type="ARBA" id="ARBA00075025"/>
    </source>
</evidence>
<keyword evidence="3" id="KW-0479">Metal-binding</keyword>
<dbReference type="AlphaFoldDB" id="A0A7J6A000"/>
<evidence type="ECO:0000256" key="3">
    <source>
        <dbReference type="ARBA" id="ARBA00022723"/>
    </source>
</evidence>
<dbReference type="InterPro" id="IPR045228">
    <property type="entry name" value="Gpp1/Gpp2-like"/>
</dbReference>
<dbReference type="Proteomes" id="UP000593565">
    <property type="component" value="Unassembled WGS sequence"/>
</dbReference>
<dbReference type="GO" id="GO:0046872">
    <property type="term" value="F:metal ion binding"/>
    <property type="evidence" value="ECO:0007669"/>
    <property type="project" value="UniProtKB-KW"/>
</dbReference>
<proteinExistence type="inferred from homology"/>
<accession>A0A7J6A000</accession>
<dbReference type="NCBIfam" id="TIGR01509">
    <property type="entry name" value="HAD-SF-IA-v3"/>
    <property type="match status" value="1"/>
</dbReference>